<feature type="chain" id="PRO_5039477433" evidence="2">
    <location>
        <begin position="33"/>
        <end position="320"/>
    </location>
</feature>
<dbReference type="PANTHER" id="PTHR35273">
    <property type="entry name" value="ALPHA-1,4 POLYGALACTOSAMINIDASE, PUTATIVE (AFU_ORTHOLOGUE AFUA_3G07890)-RELATED"/>
    <property type="match status" value="1"/>
</dbReference>
<reference evidence="4 5" key="2">
    <citation type="submission" date="2019-09" db="EMBL/GenBank/DDBJ databases">
        <authorList>
            <person name="Jin C."/>
        </authorList>
    </citation>
    <scope>NUCLEOTIDE SEQUENCE [LARGE SCALE GENOMIC DNA]</scope>
    <source>
        <strain evidence="4 5">AN110305</strain>
    </source>
</reference>
<dbReference type="Gene3D" id="3.20.20.70">
    <property type="entry name" value="Aldolase class I"/>
    <property type="match status" value="1"/>
</dbReference>
<accession>A0A5B2XJL8</accession>
<comment type="caution">
    <text evidence="4">The sequence shown here is derived from an EMBL/GenBank/DDBJ whole genome shotgun (WGS) entry which is preliminary data.</text>
</comment>
<feature type="domain" description="Glycoside-hydrolase family GH114 TIM-barrel" evidence="3">
    <location>
        <begin position="99"/>
        <end position="315"/>
    </location>
</feature>
<evidence type="ECO:0000313" key="5">
    <source>
        <dbReference type="Proteomes" id="UP000323454"/>
    </source>
</evidence>
<keyword evidence="2" id="KW-0732">Signal</keyword>
<dbReference type="EMBL" id="VUOB01000018">
    <property type="protein sequence ID" value="KAA2263255.1"/>
    <property type="molecule type" value="Genomic_DNA"/>
</dbReference>
<evidence type="ECO:0000259" key="3">
    <source>
        <dbReference type="Pfam" id="PF03537"/>
    </source>
</evidence>
<protein>
    <submittedName>
        <fullName evidence="4">Endo alpha-1,4 polygalactosaminidase</fullName>
    </submittedName>
</protein>
<evidence type="ECO:0000256" key="1">
    <source>
        <dbReference type="SAM" id="MobiDB-lite"/>
    </source>
</evidence>
<sequence length="320" mass="34255">MRTRALSAPTLLGLTLACALLLAACSSGHDEAGPTPTSSAASSTEDSATGSGSAAPSSPPPSSATPSSAASTPPKAGTTAVPPPPAAGARWIPAPGTPWQWQLTTPVDQSVDVPVYDVDGVEVSAADVQSLHAKGRKVICYVNVGASEDFRPDKNAFTPEVQGKSDRWPGEKWLDVRKLDQLRPIMAGRFDQCRGKGFDAIEADQVDGYKSDTGFPLTDRDQLAYNRMLAGLAHERGLSIGLKNDLDQVTDLLGDFEFAINEQCAQYQECDRLSPFIQAGKAVFHVEYELSNDRFCAASKALRFSSMRKNLKLDAPRWPC</sequence>
<dbReference type="InterPro" id="IPR013785">
    <property type="entry name" value="Aldolase_TIM"/>
</dbReference>
<dbReference type="SUPFAM" id="SSF51445">
    <property type="entry name" value="(Trans)glycosidases"/>
    <property type="match status" value="1"/>
</dbReference>
<feature type="compositionally biased region" description="Low complexity" evidence="1">
    <location>
        <begin position="28"/>
        <end position="56"/>
    </location>
</feature>
<gene>
    <name evidence="4" type="ORF">F0L68_10590</name>
</gene>
<feature type="compositionally biased region" description="Low complexity" evidence="1">
    <location>
        <begin position="64"/>
        <end position="80"/>
    </location>
</feature>
<dbReference type="InterPro" id="IPR017853">
    <property type="entry name" value="GH"/>
</dbReference>
<reference evidence="4 5" key="1">
    <citation type="submission" date="2019-09" db="EMBL/GenBank/DDBJ databases">
        <title>Goodfellowia gen. nov., a new genus of the Pseudonocardineae related to Actinoalloteichus, containing Goodfellowia coeruleoviolacea gen. nov., comb. nov. gen. nov., comb. nov.</title>
        <authorList>
            <person name="Labeda D."/>
        </authorList>
    </citation>
    <scope>NUCLEOTIDE SEQUENCE [LARGE SCALE GENOMIC DNA]</scope>
    <source>
        <strain evidence="4 5">AN110305</strain>
    </source>
</reference>
<organism evidence="4 5">
    <name type="scientific">Solihabitans fulvus</name>
    <dbReference type="NCBI Taxonomy" id="1892852"/>
    <lineage>
        <taxon>Bacteria</taxon>
        <taxon>Bacillati</taxon>
        <taxon>Actinomycetota</taxon>
        <taxon>Actinomycetes</taxon>
        <taxon>Pseudonocardiales</taxon>
        <taxon>Pseudonocardiaceae</taxon>
        <taxon>Solihabitans</taxon>
    </lineage>
</organism>
<keyword evidence="5" id="KW-1185">Reference proteome</keyword>
<dbReference type="InterPro" id="IPR004352">
    <property type="entry name" value="GH114_TIM-barrel"/>
</dbReference>
<name>A0A5B2XJL8_9PSEU</name>
<feature type="region of interest" description="Disordered" evidence="1">
    <location>
        <begin position="28"/>
        <end position="97"/>
    </location>
</feature>
<dbReference type="Proteomes" id="UP000323454">
    <property type="component" value="Unassembled WGS sequence"/>
</dbReference>
<dbReference type="PANTHER" id="PTHR35273:SF2">
    <property type="entry name" value="ALPHA-GALACTOSIDASE"/>
    <property type="match status" value="1"/>
</dbReference>
<dbReference type="PROSITE" id="PS51257">
    <property type="entry name" value="PROKAR_LIPOPROTEIN"/>
    <property type="match status" value="1"/>
</dbReference>
<dbReference type="AlphaFoldDB" id="A0A5B2XJL8"/>
<evidence type="ECO:0000313" key="4">
    <source>
        <dbReference type="EMBL" id="KAA2263255.1"/>
    </source>
</evidence>
<dbReference type="Pfam" id="PF03537">
    <property type="entry name" value="Glyco_hydro_114"/>
    <property type="match status" value="1"/>
</dbReference>
<proteinExistence type="predicted"/>
<dbReference type="OrthoDB" id="319933at2"/>
<evidence type="ECO:0000256" key="2">
    <source>
        <dbReference type="SAM" id="SignalP"/>
    </source>
</evidence>
<feature type="signal peptide" evidence="2">
    <location>
        <begin position="1"/>
        <end position="32"/>
    </location>
</feature>